<gene>
    <name evidence="11" type="primary">nrdF2</name>
    <name evidence="10" type="ORF">AL705_05450</name>
    <name evidence="11" type="ORF">LC603019_01072</name>
</gene>
<dbReference type="Gene3D" id="1.10.620.20">
    <property type="entry name" value="Ribonucleotide Reductase, subunit A"/>
    <property type="match status" value="1"/>
</dbReference>
<dbReference type="UniPathway" id="UPA00326"/>
<keyword evidence="13" id="KW-1185">Reference proteome</keyword>
<evidence type="ECO:0000256" key="1">
    <source>
        <dbReference type="ARBA" id="ARBA00001962"/>
    </source>
</evidence>
<dbReference type="EC" id="1.17.4.1" evidence="4"/>
<protein>
    <recommendedName>
        <fullName evidence="4">ribonucleoside-diphosphate reductase</fullName>
        <ecNumber evidence="4">1.17.4.1</ecNumber>
    </recommendedName>
</protein>
<dbReference type="InterPro" id="IPR033909">
    <property type="entry name" value="RNR_small"/>
</dbReference>
<dbReference type="GO" id="GO:0004748">
    <property type="term" value="F:ribonucleoside-diphosphate reductase activity, thioredoxin disulfide as acceptor"/>
    <property type="evidence" value="ECO:0007669"/>
    <property type="project" value="UniProtKB-EC"/>
</dbReference>
<evidence type="ECO:0000313" key="12">
    <source>
        <dbReference type="Proteomes" id="UP000068137"/>
    </source>
</evidence>
<dbReference type="SUPFAM" id="SSF47240">
    <property type="entry name" value="Ferritin-like"/>
    <property type="match status" value="1"/>
</dbReference>
<dbReference type="Proteomes" id="UP000324288">
    <property type="component" value="Chromosome"/>
</dbReference>
<accession>A0A0M4LZI9</accession>
<reference evidence="10" key="2">
    <citation type="journal article" date="2016" name="Int. J. Syst. Evol. Microbiol.">
        <title>Lawsonella clevelandensis gen. nov., sp. nov., a new member of the suborder Corynebacterineae isolated from human abscesses.</title>
        <authorList>
            <person name="Bell M.E."/>
            <person name="Bernard K.A."/>
            <person name="Harrington S.M."/>
            <person name="Patel N.B."/>
            <person name="Tucker T.A."/>
            <person name="Metcalfe M.G."/>
            <person name="McQuiston J.R."/>
        </authorList>
    </citation>
    <scope>NUCLEOTIDE SEQUENCE</scope>
    <source>
        <strain evidence="10">X1698</strain>
    </source>
</reference>
<dbReference type="EMBL" id="LR584267">
    <property type="protein sequence ID" value="VHO00993.1"/>
    <property type="molecule type" value="Genomic_DNA"/>
</dbReference>
<dbReference type="GO" id="GO:0046872">
    <property type="term" value="F:metal ion binding"/>
    <property type="evidence" value="ECO:0007669"/>
    <property type="project" value="UniProtKB-KW"/>
</dbReference>
<sequence>MPFEVLTPAQIAAGHKADRILNTIKASPVDWNNIEDPKDKEVWDKLTENFWLPEKVPLSNDVKSYNDLSEAEKKVMQNTYGMLTLLDTIQSTVGATAMVGDALTPHEEAVYSNIVFMESVHAKSYSSIFATLCSKEENDAIFRWTENNELVQNLARIQMNFYTDMDPIKRKIAGTMLEGYLFYTGFFTPFYMGSRNKLPNTADLLGLIFRDERVHCYYTGYKYQKMLEPLSPEEQERYKEMTFDYLMELTATEEAFLHELYDEVGWSELAISYSHFNANTTLKYLGYEPLYPADVCHVDPGVMGYIASDNMENHDFFSGSGSTYVIGEVENTTDDDWAF</sequence>
<organism evidence="10 12">
    <name type="scientific">Lawsonella clevelandensis</name>
    <dbReference type="NCBI Taxonomy" id="1528099"/>
    <lineage>
        <taxon>Bacteria</taxon>
        <taxon>Bacillati</taxon>
        <taxon>Actinomycetota</taxon>
        <taxon>Actinomycetes</taxon>
        <taxon>Mycobacteriales</taxon>
        <taxon>Lawsonellaceae</taxon>
        <taxon>Lawsonella</taxon>
    </lineage>
</organism>
<evidence type="ECO:0000256" key="5">
    <source>
        <dbReference type="ARBA" id="ARBA00022723"/>
    </source>
</evidence>
<dbReference type="OrthoDB" id="9766544at2"/>
<evidence type="ECO:0000256" key="6">
    <source>
        <dbReference type="ARBA" id="ARBA00023002"/>
    </source>
</evidence>
<dbReference type="GO" id="GO:0005971">
    <property type="term" value="C:ribonucleoside-diphosphate reductase complex"/>
    <property type="evidence" value="ECO:0007669"/>
    <property type="project" value="InterPro"/>
</dbReference>
<evidence type="ECO:0000256" key="9">
    <source>
        <dbReference type="ARBA" id="ARBA00047754"/>
    </source>
</evidence>
<dbReference type="PROSITE" id="PS00368">
    <property type="entry name" value="RIBORED_SMALL"/>
    <property type="match status" value="1"/>
</dbReference>
<dbReference type="RefSeq" id="WP_053962147.1">
    <property type="nucleotide sequence ID" value="NZ_CAJPTR010000053.1"/>
</dbReference>
<evidence type="ECO:0000313" key="11">
    <source>
        <dbReference type="EMBL" id="VHO00993.1"/>
    </source>
</evidence>
<dbReference type="STRING" id="1528099.AL705_05450"/>
<dbReference type="InterPro" id="IPR026494">
    <property type="entry name" value="RNR_NrdF-like"/>
</dbReference>
<keyword evidence="8" id="KW-0215">Deoxyribonucleotide synthesis</keyword>
<dbReference type="GeneID" id="84894984"/>
<dbReference type="EMBL" id="CP012390">
    <property type="protein sequence ID" value="ALE19132.1"/>
    <property type="molecule type" value="Genomic_DNA"/>
</dbReference>
<dbReference type="PANTHER" id="PTHR23409:SF18">
    <property type="entry name" value="RIBONUCLEOSIDE-DIPHOSPHATE REDUCTASE SUBUNIT M2"/>
    <property type="match status" value="1"/>
</dbReference>
<dbReference type="NCBIfam" id="TIGR04171">
    <property type="entry name" value="RNR_1b_NrdF"/>
    <property type="match status" value="1"/>
</dbReference>
<dbReference type="AlphaFoldDB" id="A0A0M4LZI9"/>
<dbReference type="CDD" id="cd01049">
    <property type="entry name" value="RNRR2"/>
    <property type="match status" value="1"/>
</dbReference>
<evidence type="ECO:0000256" key="4">
    <source>
        <dbReference type="ARBA" id="ARBA00012274"/>
    </source>
</evidence>
<evidence type="ECO:0000313" key="10">
    <source>
        <dbReference type="EMBL" id="ALE19132.1"/>
    </source>
</evidence>
<dbReference type="Proteomes" id="UP000068137">
    <property type="component" value="Chromosome"/>
</dbReference>
<keyword evidence="5" id="KW-0479">Metal-binding</keyword>
<dbReference type="PATRIC" id="fig|1562462.4.peg.1124"/>
<name>A0A0M4LZI9_9ACTN</name>
<dbReference type="InterPro" id="IPR009078">
    <property type="entry name" value="Ferritin-like_SF"/>
</dbReference>
<dbReference type="InterPro" id="IPR030475">
    <property type="entry name" value="RNR_small_AS"/>
</dbReference>
<dbReference type="InterPro" id="IPR000358">
    <property type="entry name" value="RNR_small_fam"/>
</dbReference>
<evidence type="ECO:0000313" key="13">
    <source>
        <dbReference type="Proteomes" id="UP000324288"/>
    </source>
</evidence>
<dbReference type="GO" id="GO:0009263">
    <property type="term" value="P:deoxyribonucleotide biosynthetic process"/>
    <property type="evidence" value="ECO:0007669"/>
    <property type="project" value="UniProtKB-KW"/>
</dbReference>
<keyword evidence="6 10" id="KW-0560">Oxidoreductase</keyword>
<evidence type="ECO:0000256" key="7">
    <source>
        <dbReference type="ARBA" id="ARBA00023004"/>
    </source>
</evidence>
<dbReference type="KEGG" id="cbq:AL705_05450"/>
<evidence type="ECO:0000256" key="8">
    <source>
        <dbReference type="ARBA" id="ARBA00023116"/>
    </source>
</evidence>
<keyword evidence="7" id="KW-0408">Iron</keyword>
<comment type="similarity">
    <text evidence="2">Belongs to the ribonucleoside diphosphate reductase small chain family.</text>
</comment>
<proteinExistence type="inferred from homology"/>
<reference evidence="10 12" key="1">
    <citation type="journal article" date="2015" name="Genome Announc.">
        <title>Complete Genome Sequences for Two Strains of a Novel Fastidious, Partially Acid-Fast, Gram-Positive Corynebacterineae Bacterium, Derived from Human Clinical Samples.</title>
        <authorList>
            <person name="Nicholson A.C."/>
            <person name="Bell M."/>
            <person name="Humrighouse B.W."/>
            <person name="McQuiston J.R."/>
        </authorList>
    </citation>
    <scope>NUCLEOTIDE SEQUENCE [LARGE SCALE GENOMIC DNA]</scope>
    <source>
        <strain evidence="10 12">X1698</strain>
    </source>
</reference>
<dbReference type="Pfam" id="PF00268">
    <property type="entry name" value="Ribonuc_red_sm"/>
    <property type="match status" value="1"/>
</dbReference>
<comment type="subunit">
    <text evidence="3">Tetramer of two alpha and two beta subunits.</text>
</comment>
<dbReference type="PANTHER" id="PTHR23409">
    <property type="entry name" value="RIBONUCLEOSIDE-DIPHOSPHATE REDUCTASE SMALL CHAIN"/>
    <property type="match status" value="1"/>
</dbReference>
<comment type="catalytic activity">
    <reaction evidence="9">
        <text>a 2'-deoxyribonucleoside 5'-diphosphate + [thioredoxin]-disulfide + H2O = a ribonucleoside 5'-diphosphate + [thioredoxin]-dithiol</text>
        <dbReference type="Rhea" id="RHEA:23252"/>
        <dbReference type="Rhea" id="RHEA-COMP:10698"/>
        <dbReference type="Rhea" id="RHEA-COMP:10700"/>
        <dbReference type="ChEBI" id="CHEBI:15377"/>
        <dbReference type="ChEBI" id="CHEBI:29950"/>
        <dbReference type="ChEBI" id="CHEBI:50058"/>
        <dbReference type="ChEBI" id="CHEBI:57930"/>
        <dbReference type="ChEBI" id="CHEBI:73316"/>
        <dbReference type="EC" id="1.17.4.1"/>
    </reaction>
</comment>
<reference evidence="11 13" key="3">
    <citation type="submission" date="2019-04" db="EMBL/GenBank/DDBJ databases">
        <authorList>
            <person name="Seth-Smith MB H."/>
            <person name="Seth-Smith H."/>
        </authorList>
    </citation>
    <scope>NUCLEOTIDE SEQUENCE [LARGE SCALE GENOMIC DNA]</scope>
    <source>
        <strain evidence="11">USB-603019</strain>
    </source>
</reference>
<comment type="cofactor">
    <cofactor evidence="1">
        <name>Fe cation</name>
        <dbReference type="ChEBI" id="CHEBI:24875"/>
    </cofactor>
</comment>
<dbReference type="InterPro" id="IPR012348">
    <property type="entry name" value="RNR-like"/>
</dbReference>
<evidence type="ECO:0000256" key="2">
    <source>
        <dbReference type="ARBA" id="ARBA00009303"/>
    </source>
</evidence>
<evidence type="ECO:0000256" key="3">
    <source>
        <dbReference type="ARBA" id="ARBA00011209"/>
    </source>
</evidence>